<dbReference type="RefSeq" id="WP_346101510.1">
    <property type="nucleotide sequence ID" value="NZ_BAAAMU010000003.1"/>
</dbReference>
<dbReference type="Proteomes" id="UP001500064">
    <property type="component" value="Unassembled WGS sequence"/>
</dbReference>
<evidence type="ECO:0000313" key="1">
    <source>
        <dbReference type="EMBL" id="GAA1614540.1"/>
    </source>
</evidence>
<comment type="caution">
    <text evidence="1">The sequence shown here is derived from an EMBL/GenBank/DDBJ whole genome shotgun (WGS) entry which is preliminary data.</text>
</comment>
<gene>
    <name evidence="1" type="ORF">GCM10009733_008430</name>
</gene>
<organism evidence="1 2">
    <name type="scientific">Nonomuraea maheshkhaliensis</name>
    <dbReference type="NCBI Taxonomy" id="419590"/>
    <lineage>
        <taxon>Bacteria</taxon>
        <taxon>Bacillati</taxon>
        <taxon>Actinomycetota</taxon>
        <taxon>Actinomycetes</taxon>
        <taxon>Streptosporangiales</taxon>
        <taxon>Streptosporangiaceae</taxon>
        <taxon>Nonomuraea</taxon>
    </lineage>
</organism>
<protein>
    <submittedName>
        <fullName evidence="1">Uncharacterized protein</fullName>
    </submittedName>
</protein>
<accession>A0ABN2EQG6</accession>
<name>A0ABN2EQG6_9ACTN</name>
<evidence type="ECO:0000313" key="2">
    <source>
        <dbReference type="Proteomes" id="UP001500064"/>
    </source>
</evidence>
<dbReference type="EMBL" id="BAAAMU010000003">
    <property type="protein sequence ID" value="GAA1614540.1"/>
    <property type="molecule type" value="Genomic_DNA"/>
</dbReference>
<reference evidence="1 2" key="1">
    <citation type="journal article" date="2019" name="Int. J. Syst. Evol. Microbiol.">
        <title>The Global Catalogue of Microorganisms (GCM) 10K type strain sequencing project: providing services to taxonomists for standard genome sequencing and annotation.</title>
        <authorList>
            <consortium name="The Broad Institute Genomics Platform"/>
            <consortium name="The Broad Institute Genome Sequencing Center for Infectious Disease"/>
            <person name="Wu L."/>
            <person name="Ma J."/>
        </authorList>
    </citation>
    <scope>NUCLEOTIDE SEQUENCE [LARGE SCALE GENOMIC DNA]</scope>
    <source>
        <strain evidence="1 2">JCM 13929</strain>
    </source>
</reference>
<proteinExistence type="predicted"/>
<sequence length="159" mass="17509">MLIRAQRALHDDLLEGDPHRIDAITGITLWCVADSRNDDFLLTATLAPRCHLQSDPIGIESLESANDTPGEPVIRTVLTHLIDQRNQLLEAFINEAIQFDGLAGYAQHRGLDTDVLADLVHDVASDINNGGIGEQLTFLTEQNGFDETRRQIDELASAL</sequence>
<keyword evidence="2" id="KW-1185">Reference proteome</keyword>